<feature type="non-terminal residue" evidence="1">
    <location>
        <position position="1"/>
    </location>
</feature>
<organism evidence="1 2">
    <name type="scientific">Pisolithus tinctorius Marx 270</name>
    <dbReference type="NCBI Taxonomy" id="870435"/>
    <lineage>
        <taxon>Eukaryota</taxon>
        <taxon>Fungi</taxon>
        <taxon>Dikarya</taxon>
        <taxon>Basidiomycota</taxon>
        <taxon>Agaricomycotina</taxon>
        <taxon>Agaricomycetes</taxon>
        <taxon>Agaricomycetidae</taxon>
        <taxon>Boletales</taxon>
        <taxon>Sclerodermatineae</taxon>
        <taxon>Pisolithaceae</taxon>
        <taxon>Pisolithus</taxon>
    </lineage>
</organism>
<sequence>NFSLKVIFMLTGWEGSVMDACVYGNATSANLHIPARKWVKHNRKYLLADAGYPSCQELLVPY</sequence>
<dbReference type="HOGENOM" id="CLU_182684_1_0_1"/>
<dbReference type="AlphaFoldDB" id="A0A0C3NQR1"/>
<accession>A0A0C3NQR1</accession>
<evidence type="ECO:0000313" key="2">
    <source>
        <dbReference type="Proteomes" id="UP000054217"/>
    </source>
</evidence>
<name>A0A0C3NQR1_PISTI</name>
<proteinExistence type="predicted"/>
<protein>
    <recommendedName>
        <fullName evidence="3">DDE Tnp4 domain-containing protein</fullName>
    </recommendedName>
</protein>
<dbReference type="OrthoDB" id="1681765at2759"/>
<gene>
    <name evidence="1" type="ORF">M404DRAFT_145933</name>
</gene>
<reference evidence="2" key="2">
    <citation type="submission" date="2015-01" db="EMBL/GenBank/DDBJ databases">
        <title>Evolutionary Origins and Diversification of the Mycorrhizal Mutualists.</title>
        <authorList>
            <consortium name="DOE Joint Genome Institute"/>
            <consortium name="Mycorrhizal Genomics Consortium"/>
            <person name="Kohler A."/>
            <person name="Kuo A."/>
            <person name="Nagy L.G."/>
            <person name="Floudas D."/>
            <person name="Copeland A."/>
            <person name="Barry K.W."/>
            <person name="Cichocki N."/>
            <person name="Veneault-Fourrey C."/>
            <person name="LaButti K."/>
            <person name="Lindquist E.A."/>
            <person name="Lipzen A."/>
            <person name="Lundell T."/>
            <person name="Morin E."/>
            <person name="Murat C."/>
            <person name="Riley R."/>
            <person name="Ohm R."/>
            <person name="Sun H."/>
            <person name="Tunlid A."/>
            <person name="Henrissat B."/>
            <person name="Grigoriev I.V."/>
            <person name="Hibbett D.S."/>
            <person name="Martin F."/>
        </authorList>
    </citation>
    <scope>NUCLEOTIDE SEQUENCE [LARGE SCALE GENOMIC DNA]</scope>
    <source>
        <strain evidence="2">Marx 270</strain>
    </source>
</reference>
<dbReference type="InParanoid" id="A0A0C3NQR1"/>
<reference evidence="1 2" key="1">
    <citation type="submission" date="2014-04" db="EMBL/GenBank/DDBJ databases">
        <authorList>
            <consortium name="DOE Joint Genome Institute"/>
            <person name="Kuo A."/>
            <person name="Kohler A."/>
            <person name="Costa M.D."/>
            <person name="Nagy L.G."/>
            <person name="Floudas D."/>
            <person name="Copeland A."/>
            <person name="Barry K.W."/>
            <person name="Cichocki N."/>
            <person name="Veneault-Fourrey C."/>
            <person name="LaButti K."/>
            <person name="Lindquist E.A."/>
            <person name="Lipzen A."/>
            <person name="Lundell T."/>
            <person name="Morin E."/>
            <person name="Murat C."/>
            <person name="Sun H."/>
            <person name="Tunlid A."/>
            <person name="Henrissat B."/>
            <person name="Grigoriev I.V."/>
            <person name="Hibbett D.S."/>
            <person name="Martin F."/>
            <person name="Nordberg H.P."/>
            <person name="Cantor M.N."/>
            <person name="Hua S.X."/>
        </authorList>
    </citation>
    <scope>NUCLEOTIDE SEQUENCE [LARGE SCALE GENOMIC DNA]</scope>
    <source>
        <strain evidence="1 2">Marx 270</strain>
    </source>
</reference>
<keyword evidence="2" id="KW-1185">Reference proteome</keyword>
<dbReference type="EMBL" id="KN831977">
    <property type="protein sequence ID" value="KIO03205.1"/>
    <property type="molecule type" value="Genomic_DNA"/>
</dbReference>
<evidence type="ECO:0000313" key="1">
    <source>
        <dbReference type="EMBL" id="KIO03205.1"/>
    </source>
</evidence>
<evidence type="ECO:0008006" key="3">
    <source>
        <dbReference type="Google" id="ProtNLM"/>
    </source>
</evidence>
<dbReference type="Proteomes" id="UP000054217">
    <property type="component" value="Unassembled WGS sequence"/>
</dbReference>